<dbReference type="PANTHER" id="PTHR32552:SF81">
    <property type="entry name" value="TONB-DEPENDENT OUTER MEMBRANE RECEPTOR"/>
    <property type="match status" value="1"/>
</dbReference>
<keyword evidence="9 11" id="KW-0472">Membrane</keyword>
<dbReference type="EMBL" id="JQED01000005">
    <property type="protein sequence ID" value="KGJ94640.1"/>
    <property type="molecule type" value="Genomic_DNA"/>
</dbReference>
<dbReference type="GO" id="GO:0006826">
    <property type="term" value="P:iron ion transport"/>
    <property type="evidence" value="ECO:0007669"/>
    <property type="project" value="UniProtKB-KW"/>
</dbReference>
<dbReference type="AlphaFoldDB" id="A0A099KWU2"/>
<feature type="domain" description="TonB-dependent receptor plug" evidence="15">
    <location>
        <begin position="61"/>
        <end position="166"/>
    </location>
</feature>
<evidence type="ECO:0000256" key="2">
    <source>
        <dbReference type="ARBA" id="ARBA00022448"/>
    </source>
</evidence>
<evidence type="ECO:0000256" key="10">
    <source>
        <dbReference type="ARBA" id="ARBA00023237"/>
    </source>
</evidence>
<comment type="caution">
    <text evidence="16">The sequence shown here is derived from an EMBL/GenBank/DDBJ whole genome shotgun (WGS) entry which is preliminary data.</text>
</comment>
<evidence type="ECO:0000313" key="17">
    <source>
        <dbReference type="Proteomes" id="UP000029843"/>
    </source>
</evidence>
<evidence type="ECO:0000256" key="8">
    <source>
        <dbReference type="ARBA" id="ARBA00023077"/>
    </source>
</evidence>
<evidence type="ECO:0000256" key="5">
    <source>
        <dbReference type="ARBA" id="ARBA00022692"/>
    </source>
</evidence>
<keyword evidence="5 11" id="KW-0812">Transmembrane</keyword>
<evidence type="ECO:0000256" key="4">
    <source>
        <dbReference type="ARBA" id="ARBA00022496"/>
    </source>
</evidence>
<dbReference type="InterPro" id="IPR000531">
    <property type="entry name" value="Beta-barrel_TonB"/>
</dbReference>
<keyword evidence="13" id="KW-0732">Signal</keyword>
<keyword evidence="8 12" id="KW-0798">TonB box</keyword>
<feature type="domain" description="TonB-dependent receptor-like beta-barrel" evidence="14">
    <location>
        <begin position="268"/>
        <end position="748"/>
    </location>
</feature>
<sequence precursor="true">MNKLALQEITPNNYPFKKCKVALSIALTFTAIASNQTAHAEDNNQEYERIMVTGQKITRTLQETPASIAVFSSAKIEQQNLGEISEVLFETANVHSTGNGSFNIRGIDAFNVSGSGTSALASVYIDAAAIPERIIRNGFSTWDASQIEILRGPQSTLQGRNSLAGAIVMTTTAPSHEWNGKYRVQVGENGEQEAAIAFGGSLIEDQLAFRFSAEKEDFDGYNYNITRNEDADFKNDELFRLKLLYTPNAIPDLSAQLSFTRATTKQGTASVNVPTSGDPFKQRFVTNNAPQTSNFDTDITTLEVNYPLNDIWSLTSVSTYSDVTTGWNNFDSDNGPEDGGTRFNNESIKTFSQEFRLTLDGDRLSGLIGAYYFDQDFAGKYGGKNSVSLASLGLTSSTLMSRFGLDQATADFTISQYADFDPAKIDTRNSGEEEIKSSALFADFTYEINEQWNIFAGFRWDREKQDNASDSNISAENLAALPGANNYPVPLNNLIGGINAQLLSFVADASNVAPVTDASFNEFIPKLGFSYMWNDDLTTSFTYQKGYRSGGVGVNTAKSTPYQFGSESTSNYEFSFRSFWLDGDLMFNANAFYIDWKDQQVDVQLSENSFDTETKNAGSSTVKGFELEAFYQLSEELELSASLGRAKTEFTDFIITIPTNSEPTVFDLTGRSFANSPEFTANLAATYSGDNGIFANISMNYADNSNADTNPYSRGLQEGDDNFDLQNDSRTLVNMKVGYQWKSVGLYLIGKNVLDKEYISGAAFGTGRRVVKQNLGAPRQFSVSLQGTF</sequence>
<evidence type="ECO:0000256" key="1">
    <source>
        <dbReference type="ARBA" id="ARBA00004571"/>
    </source>
</evidence>
<keyword evidence="16" id="KW-0675">Receptor</keyword>
<dbReference type="Proteomes" id="UP000029843">
    <property type="component" value="Unassembled WGS sequence"/>
</dbReference>
<feature type="signal peptide" evidence="13">
    <location>
        <begin position="1"/>
        <end position="40"/>
    </location>
</feature>
<name>A0A099KWU2_COLPS</name>
<dbReference type="Gene3D" id="2.40.170.20">
    <property type="entry name" value="TonB-dependent receptor, beta-barrel domain"/>
    <property type="match status" value="1"/>
</dbReference>
<comment type="similarity">
    <text evidence="11 12">Belongs to the TonB-dependent receptor family.</text>
</comment>
<accession>A0A099KWU2</accession>
<evidence type="ECO:0000256" key="6">
    <source>
        <dbReference type="ARBA" id="ARBA00023004"/>
    </source>
</evidence>
<keyword evidence="10 11" id="KW-0998">Cell outer membrane</keyword>
<protein>
    <submittedName>
        <fullName evidence="16">TonB-dependent receptor</fullName>
    </submittedName>
</protein>
<organism evidence="16 17">
    <name type="scientific">Colwellia psychrerythraea</name>
    <name type="common">Vibrio psychroerythus</name>
    <dbReference type="NCBI Taxonomy" id="28229"/>
    <lineage>
        <taxon>Bacteria</taxon>
        <taxon>Pseudomonadati</taxon>
        <taxon>Pseudomonadota</taxon>
        <taxon>Gammaproteobacteria</taxon>
        <taxon>Alteromonadales</taxon>
        <taxon>Colwelliaceae</taxon>
        <taxon>Colwellia</taxon>
    </lineage>
</organism>
<keyword evidence="4" id="KW-0410">Iron transport</keyword>
<reference evidence="16 17" key="1">
    <citation type="submission" date="2014-08" db="EMBL/GenBank/DDBJ databases">
        <title>Genomic and Phenotypic Diversity of Colwellia psychrerythraea strains from Disparate Marine Basins.</title>
        <authorList>
            <person name="Techtmann S.M."/>
            <person name="Stelling S.C."/>
            <person name="Utturkar S.M."/>
            <person name="Alshibli N."/>
            <person name="Harris A."/>
            <person name="Brown S.D."/>
            <person name="Hazen T.C."/>
        </authorList>
    </citation>
    <scope>NUCLEOTIDE SEQUENCE [LARGE SCALE GENOMIC DNA]</scope>
    <source>
        <strain evidence="16 17">ND2E</strain>
    </source>
</reference>
<evidence type="ECO:0000259" key="15">
    <source>
        <dbReference type="Pfam" id="PF07715"/>
    </source>
</evidence>
<evidence type="ECO:0000256" key="9">
    <source>
        <dbReference type="ARBA" id="ARBA00023136"/>
    </source>
</evidence>
<keyword evidence="3 11" id="KW-1134">Transmembrane beta strand</keyword>
<dbReference type="PATRIC" id="fig|28229.4.peg.845"/>
<dbReference type="PROSITE" id="PS52016">
    <property type="entry name" value="TONB_DEPENDENT_REC_3"/>
    <property type="match status" value="1"/>
</dbReference>
<comment type="subcellular location">
    <subcellularLocation>
        <location evidence="1 11">Cell outer membrane</location>
        <topology evidence="1 11">Multi-pass membrane protein</topology>
    </subcellularLocation>
</comment>
<gene>
    <name evidence="16" type="ORF">ND2E_1829</name>
</gene>
<evidence type="ECO:0000256" key="11">
    <source>
        <dbReference type="PROSITE-ProRule" id="PRU01360"/>
    </source>
</evidence>
<evidence type="ECO:0000256" key="7">
    <source>
        <dbReference type="ARBA" id="ARBA00023065"/>
    </source>
</evidence>
<dbReference type="InterPro" id="IPR039426">
    <property type="entry name" value="TonB-dep_rcpt-like"/>
</dbReference>
<evidence type="ECO:0000313" key="16">
    <source>
        <dbReference type="EMBL" id="KGJ94640.1"/>
    </source>
</evidence>
<evidence type="ECO:0000256" key="3">
    <source>
        <dbReference type="ARBA" id="ARBA00022452"/>
    </source>
</evidence>
<proteinExistence type="inferred from homology"/>
<dbReference type="SUPFAM" id="SSF56935">
    <property type="entry name" value="Porins"/>
    <property type="match status" value="1"/>
</dbReference>
<dbReference type="RefSeq" id="WP_052056243.1">
    <property type="nucleotide sequence ID" value="NZ_JQED01000005.1"/>
</dbReference>
<keyword evidence="2 11" id="KW-0813">Transport</keyword>
<dbReference type="Pfam" id="PF07715">
    <property type="entry name" value="Plug"/>
    <property type="match status" value="1"/>
</dbReference>
<dbReference type="Pfam" id="PF00593">
    <property type="entry name" value="TonB_dep_Rec_b-barrel"/>
    <property type="match status" value="1"/>
</dbReference>
<dbReference type="GO" id="GO:0009279">
    <property type="term" value="C:cell outer membrane"/>
    <property type="evidence" value="ECO:0007669"/>
    <property type="project" value="UniProtKB-SubCell"/>
</dbReference>
<dbReference type="InterPro" id="IPR012910">
    <property type="entry name" value="Plug_dom"/>
</dbReference>
<feature type="chain" id="PRO_5001949054" evidence="13">
    <location>
        <begin position="41"/>
        <end position="789"/>
    </location>
</feature>
<evidence type="ECO:0000256" key="13">
    <source>
        <dbReference type="SAM" id="SignalP"/>
    </source>
</evidence>
<keyword evidence="6" id="KW-0408">Iron</keyword>
<keyword evidence="7" id="KW-0406">Ion transport</keyword>
<evidence type="ECO:0000259" key="14">
    <source>
        <dbReference type="Pfam" id="PF00593"/>
    </source>
</evidence>
<dbReference type="PANTHER" id="PTHR32552">
    <property type="entry name" value="FERRICHROME IRON RECEPTOR-RELATED"/>
    <property type="match status" value="1"/>
</dbReference>
<dbReference type="OrthoDB" id="7051185at2"/>
<dbReference type="InterPro" id="IPR036942">
    <property type="entry name" value="Beta-barrel_TonB_sf"/>
</dbReference>
<evidence type="ECO:0000256" key="12">
    <source>
        <dbReference type="RuleBase" id="RU003357"/>
    </source>
</evidence>